<dbReference type="PANTHER" id="PTHR40079">
    <property type="entry name" value="MANNAN ENDO-1,4-BETA-MANNOSIDASE E-RELATED"/>
    <property type="match status" value="1"/>
</dbReference>
<evidence type="ECO:0000256" key="5">
    <source>
        <dbReference type="SAM" id="SignalP"/>
    </source>
</evidence>
<accession>A0A2S8STT1</accession>
<dbReference type="AlphaFoldDB" id="A0A2S8STT1"/>
<organism evidence="7 8">
    <name type="scientific">Abditibacterium utsteinense</name>
    <dbReference type="NCBI Taxonomy" id="1960156"/>
    <lineage>
        <taxon>Bacteria</taxon>
        <taxon>Pseudomonadati</taxon>
        <taxon>Abditibacteriota</taxon>
        <taxon>Abditibacteriia</taxon>
        <taxon>Abditibacteriales</taxon>
        <taxon>Abditibacteriaceae</taxon>
        <taxon>Abditibacterium</taxon>
    </lineage>
</organism>
<proteinExistence type="inferred from homology"/>
<dbReference type="GO" id="GO:0006080">
    <property type="term" value="P:substituted mannan metabolic process"/>
    <property type="evidence" value="ECO:0007669"/>
    <property type="project" value="InterPro"/>
</dbReference>
<keyword evidence="2 4" id="KW-0378">Hydrolase</keyword>
<dbReference type="InParanoid" id="A0A2S8STT1"/>
<feature type="chain" id="PRO_5015684483" evidence="5">
    <location>
        <begin position="20"/>
        <end position="515"/>
    </location>
</feature>
<evidence type="ECO:0000256" key="2">
    <source>
        <dbReference type="ARBA" id="ARBA00022801"/>
    </source>
</evidence>
<dbReference type="SUPFAM" id="SSF51445">
    <property type="entry name" value="(Trans)glycosidases"/>
    <property type="match status" value="1"/>
</dbReference>
<dbReference type="InterPro" id="IPR022790">
    <property type="entry name" value="GH26_dom"/>
</dbReference>
<comment type="similarity">
    <text evidence="1 4">Belongs to the glycosyl hydrolase 26 family.</text>
</comment>
<dbReference type="InterPro" id="IPR017853">
    <property type="entry name" value="GH"/>
</dbReference>
<name>A0A2S8STT1_9BACT</name>
<keyword evidence="8" id="KW-1185">Reference proteome</keyword>
<protein>
    <submittedName>
        <fullName evidence="7">Glycosyl hydrolase family 26</fullName>
    </submittedName>
</protein>
<sequence length="515" mass="58100">MLLLLVLPALFAARAPLWAAPQKMKARPTFDSRIAALQAKIRRARVFSAYDELIGIHTQNGNFDLAVRLENEQAALYRAKKLRDASIIHFNRAKALQTQLQVFAEVPTSAKNVGKLFTGAALEPVVGCYLGAFIDRDDSLGPVFRDDNFQSHRAPEQFLVATGKSPGSLFMYLRYGQAFPRVWVSRLKAAGVVPHIAWEPTNLSQVRDDKYLRNFALAAREADWPVFIRFASEMNGFWTPYHGNPALYKQKFRLVNRVLHEEAPRIAMIWCVNNPPLGNALSYYPGDDGCDWVGVNFYAVPFHENRRDKPAFDENPLALLDPIYARFAAKKPIAICEFAASHQSFGNGRDFSAFASEKLSLLYGALPLLYPRVKMVNWFDMNTIAHVTRGKARNNFLLTRPIILQNWRAATNSAHYLSSYLRLGDALPPVARPLNNLKLRGRVRLRVWAKTYGGASQLKVLLDGKAIYRAQKFGAHAFDVDFSRFGSGRHTLTAQLFDARGRLQRTQNQVFTVAK</sequence>
<dbReference type="Gene3D" id="3.20.20.80">
    <property type="entry name" value="Glycosidases"/>
    <property type="match status" value="1"/>
</dbReference>
<keyword evidence="3 4" id="KW-0326">Glycosidase</keyword>
<feature type="active site" description="Proton donor" evidence="4">
    <location>
        <position position="233"/>
    </location>
</feature>
<reference evidence="7 8" key="1">
    <citation type="journal article" date="2018" name="Syst. Appl. Microbiol.">
        <title>Abditibacterium utsteinense sp. nov., the first cultivated member of candidate phylum FBP, isolated from ice-free Antarctic soil samples.</title>
        <authorList>
            <person name="Tahon G."/>
            <person name="Tytgat B."/>
            <person name="Lebbe L."/>
            <person name="Carlier A."/>
            <person name="Willems A."/>
        </authorList>
    </citation>
    <scope>NUCLEOTIDE SEQUENCE [LARGE SCALE GENOMIC DNA]</scope>
    <source>
        <strain evidence="7 8">LMG 29911</strain>
    </source>
</reference>
<evidence type="ECO:0000259" key="6">
    <source>
        <dbReference type="PROSITE" id="PS51764"/>
    </source>
</evidence>
<dbReference type="Pfam" id="PF02156">
    <property type="entry name" value="Glyco_hydro_26"/>
    <property type="match status" value="1"/>
</dbReference>
<keyword evidence="5" id="KW-0732">Signal</keyword>
<feature type="signal peptide" evidence="5">
    <location>
        <begin position="1"/>
        <end position="19"/>
    </location>
</feature>
<dbReference type="EMBL" id="NIGF01000006">
    <property type="protein sequence ID" value="PQV64186.1"/>
    <property type="molecule type" value="Genomic_DNA"/>
</dbReference>
<dbReference type="GO" id="GO:0016985">
    <property type="term" value="F:mannan endo-1,4-beta-mannosidase activity"/>
    <property type="evidence" value="ECO:0007669"/>
    <property type="project" value="InterPro"/>
</dbReference>
<dbReference type="PROSITE" id="PS51764">
    <property type="entry name" value="GH26"/>
    <property type="match status" value="1"/>
</dbReference>
<evidence type="ECO:0000256" key="4">
    <source>
        <dbReference type="PROSITE-ProRule" id="PRU01100"/>
    </source>
</evidence>
<gene>
    <name evidence="7" type="ORF">B1R32_10630</name>
</gene>
<comment type="caution">
    <text evidence="7">The sequence shown here is derived from an EMBL/GenBank/DDBJ whole genome shotgun (WGS) entry which is preliminary data.</text>
</comment>
<feature type="domain" description="GH26" evidence="6">
    <location>
        <begin position="108"/>
        <end position="420"/>
    </location>
</feature>
<evidence type="ECO:0000313" key="8">
    <source>
        <dbReference type="Proteomes" id="UP000237684"/>
    </source>
</evidence>
<evidence type="ECO:0000313" key="7">
    <source>
        <dbReference type="EMBL" id="PQV64186.1"/>
    </source>
</evidence>
<evidence type="ECO:0000256" key="1">
    <source>
        <dbReference type="ARBA" id="ARBA00007754"/>
    </source>
</evidence>
<dbReference type="InterPro" id="IPR000805">
    <property type="entry name" value="Glyco_hydro_26"/>
</dbReference>
<dbReference type="Proteomes" id="UP000237684">
    <property type="component" value="Unassembled WGS sequence"/>
</dbReference>
<evidence type="ECO:0000256" key="3">
    <source>
        <dbReference type="ARBA" id="ARBA00023295"/>
    </source>
</evidence>
<feature type="active site" description="Nucleophile" evidence="4">
    <location>
        <position position="337"/>
    </location>
</feature>
<dbReference type="PANTHER" id="PTHR40079:SF4">
    <property type="entry name" value="GH26 DOMAIN-CONTAINING PROTEIN-RELATED"/>
    <property type="match status" value="1"/>
</dbReference>